<protein>
    <recommendedName>
        <fullName evidence="2">DUF3344 domain-containing protein</fullName>
    </recommendedName>
</protein>
<dbReference type="EMBL" id="MGDD01000129">
    <property type="protein sequence ID" value="OGL46410.1"/>
    <property type="molecule type" value="Genomic_DNA"/>
</dbReference>
<evidence type="ECO:0000313" key="3">
    <source>
        <dbReference type="EMBL" id="OGL46410.1"/>
    </source>
</evidence>
<dbReference type="Pfam" id="PF11824">
    <property type="entry name" value="DUF3344"/>
    <property type="match status" value="1"/>
</dbReference>
<proteinExistence type="predicted"/>
<evidence type="ECO:0000259" key="2">
    <source>
        <dbReference type="Pfam" id="PF11824"/>
    </source>
</evidence>
<keyword evidence="1" id="KW-0472">Membrane</keyword>
<keyword evidence="1" id="KW-0812">Transmembrane</keyword>
<evidence type="ECO:0000256" key="1">
    <source>
        <dbReference type="SAM" id="Phobius"/>
    </source>
</evidence>
<name>A0A1F7RYA4_9BACT</name>
<feature type="transmembrane region" description="Helical" evidence="1">
    <location>
        <begin position="664"/>
        <end position="684"/>
    </location>
</feature>
<accession>A0A1F7RYA4</accession>
<sequence length="691" mass="75865">MDWNPYINNTIIVAFMHKRVFKTAFLIILFLVSIAYADGSGILNRSRSYSLCGFYVAAGVGMQTLGYGNITITGIPATATIVEAFLYYSVKTIGAPGPTHGNGIFDGNPITGTNIGFDDDPCWAPSPANRATTFRADVTSYVYGNGSYRLTGFYNEYIGTDDIGIDGASIVIIYDNPTGTPCYDIVLFDGNVLLAPILAGGVEVYNVIITGFTATSTVTLAQLTDIAGNGQSIGTQTTSFNGTVIAANHYNGSDGVMWDTDTWNVTGLISPGDTSATFQTTSLWYIFGQDCISLVAVVLGIRSDSCPPCIPTTLTNTPTLTPTNTPTLTPTLTLTLTPTSTPTATPTDCYTPPDFFEGFEAGLTRWDFLVWGSIAYLQSNIFSAEGLYSLQIGPSGCPVGCYWDQMIRMHHKFAEKYPNGRISFWIKSLNHFGGKIHVFLNTSVYIGEWTPCDEWSFIEFHYYDEITDIDFFFIDIPESNAVFIDKIQLTSDCHGLATPTPTLPCGFISFSSDPEDFEAGLTDWDFKTEGAVPYSINTGYAHDGSHSFRVGPSSCSRCCYGSYSMTLIKKFPGSREGAKVSFWLKNSFHIGGITQVFGYHPSYGTFLMGTCLPSTSWTYYSFIYLGPIDEIRFYFVDVTDLNNIYLDSVDILTGECTSYSKVPVGNTSLEIILGIFIILLLIPLRKHYHWR</sequence>
<evidence type="ECO:0000313" key="4">
    <source>
        <dbReference type="Proteomes" id="UP000179266"/>
    </source>
</evidence>
<dbReference type="AlphaFoldDB" id="A0A1F7RYA4"/>
<comment type="caution">
    <text evidence="3">The sequence shown here is derived from an EMBL/GenBank/DDBJ whole genome shotgun (WGS) entry which is preliminary data.</text>
</comment>
<dbReference type="InterPro" id="IPR021779">
    <property type="entry name" value="DUF3344"/>
</dbReference>
<feature type="domain" description="DUF3344" evidence="2">
    <location>
        <begin position="73"/>
        <end position="287"/>
    </location>
</feature>
<keyword evidence="1" id="KW-1133">Transmembrane helix</keyword>
<gene>
    <name evidence="3" type="ORF">A2161_09845</name>
</gene>
<organism evidence="3 4">
    <name type="scientific">Candidatus Schekmanbacteria bacterium RBG_13_48_7</name>
    <dbReference type="NCBI Taxonomy" id="1817878"/>
    <lineage>
        <taxon>Bacteria</taxon>
        <taxon>Candidatus Schekmaniibacteriota</taxon>
    </lineage>
</organism>
<dbReference type="Proteomes" id="UP000179266">
    <property type="component" value="Unassembled WGS sequence"/>
</dbReference>
<reference evidence="3 4" key="1">
    <citation type="journal article" date="2016" name="Nat. Commun.">
        <title>Thousands of microbial genomes shed light on interconnected biogeochemical processes in an aquifer system.</title>
        <authorList>
            <person name="Anantharaman K."/>
            <person name="Brown C.T."/>
            <person name="Hug L.A."/>
            <person name="Sharon I."/>
            <person name="Castelle C.J."/>
            <person name="Probst A.J."/>
            <person name="Thomas B.C."/>
            <person name="Singh A."/>
            <person name="Wilkins M.J."/>
            <person name="Karaoz U."/>
            <person name="Brodie E.L."/>
            <person name="Williams K.H."/>
            <person name="Hubbard S.S."/>
            <person name="Banfield J.F."/>
        </authorList>
    </citation>
    <scope>NUCLEOTIDE SEQUENCE [LARGE SCALE GENOMIC DNA]</scope>
</reference>